<name>A0ABM3ILM8_ZIZJJ</name>
<gene>
    <name evidence="4" type="primary">LOC107420803</name>
</gene>
<evidence type="ECO:0000259" key="2">
    <source>
        <dbReference type="PROSITE" id="PS50011"/>
    </source>
</evidence>
<dbReference type="RefSeq" id="XP_048331168.1">
    <property type="nucleotide sequence ID" value="XM_048475211.2"/>
</dbReference>
<dbReference type="Proteomes" id="UP001652623">
    <property type="component" value="Chromosome 5"/>
</dbReference>
<keyword evidence="3" id="KW-1185">Reference proteome</keyword>
<evidence type="ECO:0000313" key="3">
    <source>
        <dbReference type="Proteomes" id="UP001652623"/>
    </source>
</evidence>
<dbReference type="InterPro" id="IPR050154">
    <property type="entry name" value="UbiB_kinase"/>
</dbReference>
<dbReference type="PANTHER" id="PTHR10566">
    <property type="entry name" value="CHAPERONE-ACTIVITY OF BC1 COMPLEX CABC1 -RELATED"/>
    <property type="match status" value="1"/>
</dbReference>
<keyword evidence="4" id="KW-0418">Kinase</keyword>
<dbReference type="Gene3D" id="1.10.510.10">
    <property type="entry name" value="Transferase(Phosphotransferase) domain 1"/>
    <property type="match status" value="1"/>
</dbReference>
<dbReference type="InterPro" id="IPR000719">
    <property type="entry name" value="Prot_kinase_dom"/>
</dbReference>
<proteinExistence type="inferred from homology"/>
<dbReference type="GeneID" id="107420803"/>
<reference evidence="4" key="1">
    <citation type="submission" date="2025-08" db="UniProtKB">
        <authorList>
            <consortium name="RefSeq"/>
        </authorList>
    </citation>
    <scope>IDENTIFICATION</scope>
    <source>
        <tissue evidence="4">Seedling</tissue>
    </source>
</reference>
<dbReference type="InterPro" id="IPR011009">
    <property type="entry name" value="Kinase-like_dom_sf"/>
</dbReference>
<sequence length="667" mass="75525">MDFVYVNCTYTSPCPLQNLKPHISHKKNVPMQAPTSLYPILHRRRIKRSKKCLPVRISNFAASATERSANGTVTRRSLTATVRDESRALPVGKSSDAMEQLDIERGVCIPFRKYTPDTVRNRVLESRGAILSLILRGVEIVWNLGLYWSTLMYDFMVGRDEEVVPFRARQLRNLLCDLGPSFIKAGQVLANRPDIIREDYMNELCILQDDVPSFPNQVAFNIIEEELCQPLEAVFSKISSQTIAAASLGQVYRATLRTTGEDVAIKVQRPEIEPIIYRDLFLFRTLASFLNGISLQKLGCNAELIVDEFGEKLLEELDYTLEARNIEDFIENFKNDPTVKIPRVYKNLSGPRVLVMEWIDGIRCTDPQAIKEAGIDLDGFLTVGVSAALRQLLEFGLFHGDPHPGNIFAMRDGRIAYVDFGNVAVLSQQNKQILIDAVVHAVNEDYAEMANDFTRLGFLAPGTDVSPIIPALEAIWQNSSGKGLSDFNFRSVTGKFNQLVYNYPIRIPERFSLVIRSLLTQEGICFTLKPDFKFLEVLFKDGLFQWKRLENLIVLAKENVAKMSSNPALQAKDMQKSRSLQVERKLDLTDTIKDGARLFLIDASIRRQLILALTEDSKLHVRELVDVYRLLEDQIDIPSVALEVARDFPTVVRDLMLSWSESVLSDR</sequence>
<dbReference type="SUPFAM" id="SSF56112">
    <property type="entry name" value="Protein kinase-like (PK-like)"/>
    <property type="match status" value="1"/>
</dbReference>
<dbReference type="GO" id="GO:0016301">
    <property type="term" value="F:kinase activity"/>
    <property type="evidence" value="ECO:0007669"/>
    <property type="project" value="UniProtKB-KW"/>
</dbReference>
<feature type="domain" description="Protein kinase" evidence="2">
    <location>
        <begin position="237"/>
        <end position="619"/>
    </location>
</feature>
<dbReference type="Pfam" id="PF03109">
    <property type="entry name" value="ABC1"/>
    <property type="match status" value="1"/>
</dbReference>
<evidence type="ECO:0000313" key="4">
    <source>
        <dbReference type="RefSeq" id="XP_048331168.1"/>
    </source>
</evidence>
<dbReference type="CDD" id="cd05121">
    <property type="entry name" value="ABC1_ADCK3-like"/>
    <property type="match status" value="1"/>
</dbReference>
<dbReference type="InterPro" id="IPR004147">
    <property type="entry name" value="ABC1_dom"/>
</dbReference>
<dbReference type="PROSITE" id="PS50011">
    <property type="entry name" value="PROTEIN_KINASE_DOM"/>
    <property type="match status" value="1"/>
</dbReference>
<organism evidence="3 4">
    <name type="scientific">Ziziphus jujuba</name>
    <name type="common">Chinese jujube</name>
    <name type="synonym">Ziziphus sativa</name>
    <dbReference type="NCBI Taxonomy" id="326968"/>
    <lineage>
        <taxon>Eukaryota</taxon>
        <taxon>Viridiplantae</taxon>
        <taxon>Streptophyta</taxon>
        <taxon>Embryophyta</taxon>
        <taxon>Tracheophyta</taxon>
        <taxon>Spermatophyta</taxon>
        <taxon>Magnoliopsida</taxon>
        <taxon>eudicotyledons</taxon>
        <taxon>Gunneridae</taxon>
        <taxon>Pentapetalae</taxon>
        <taxon>rosids</taxon>
        <taxon>fabids</taxon>
        <taxon>Rosales</taxon>
        <taxon>Rhamnaceae</taxon>
        <taxon>Paliureae</taxon>
        <taxon>Ziziphus</taxon>
    </lineage>
</organism>
<dbReference type="PANTHER" id="PTHR10566:SF53">
    <property type="entry name" value="PROTEIN ACTIVITY OF BC1 COMPLEX KINASE 1, CHLOROPLASTIC"/>
    <property type="match status" value="1"/>
</dbReference>
<keyword evidence="4" id="KW-0808">Transferase</keyword>
<protein>
    <submittedName>
        <fullName evidence="4">Protein ACTIVITY OF BC1 COMPLEX KINASE 1, chloroplastic isoform X2</fullName>
    </submittedName>
</protein>
<evidence type="ECO:0000256" key="1">
    <source>
        <dbReference type="ARBA" id="ARBA00009670"/>
    </source>
</evidence>
<comment type="similarity">
    <text evidence="1">Belongs to the protein kinase superfamily. ADCK protein kinase family.</text>
</comment>
<accession>A0ABM3ILM8</accession>